<keyword evidence="3" id="KW-1185">Reference proteome</keyword>
<proteinExistence type="predicted"/>
<dbReference type="InterPro" id="IPR031452">
    <property type="entry name" value="Kre1"/>
</dbReference>
<evidence type="ECO:0000256" key="1">
    <source>
        <dbReference type="SAM" id="SignalP"/>
    </source>
</evidence>
<name>K0KFU6_WICCF</name>
<dbReference type="HOGENOM" id="CLU_156717_0_1_1"/>
<comment type="caution">
    <text evidence="2">The sequence shown here is derived from an EMBL/GenBank/DDBJ whole genome shotgun (WGS) entry which is preliminary data.</text>
</comment>
<gene>
    <name evidence="2" type="ORF">BN7_1310</name>
</gene>
<dbReference type="Pfam" id="PF17056">
    <property type="entry name" value="KRE1"/>
    <property type="match status" value="1"/>
</dbReference>
<dbReference type="GO" id="GO:0031505">
    <property type="term" value="P:fungal-type cell wall organization"/>
    <property type="evidence" value="ECO:0007669"/>
    <property type="project" value="InterPro"/>
</dbReference>
<accession>K0KFU6</accession>
<feature type="signal peptide" evidence="1">
    <location>
        <begin position="1"/>
        <end position="24"/>
    </location>
</feature>
<dbReference type="Proteomes" id="UP000009328">
    <property type="component" value="Unassembled WGS sequence"/>
</dbReference>
<dbReference type="STRING" id="1206466.K0KFU6"/>
<organism evidence="2 3">
    <name type="scientific">Wickerhamomyces ciferrii (strain ATCC 14091 / BCRC 22168 / CBS 111 / JCM 3599 / NBRC 0793 / NRRL Y-1031 F-60-10)</name>
    <name type="common">Yeast</name>
    <name type="synonym">Pichia ciferrii</name>
    <dbReference type="NCBI Taxonomy" id="1206466"/>
    <lineage>
        <taxon>Eukaryota</taxon>
        <taxon>Fungi</taxon>
        <taxon>Dikarya</taxon>
        <taxon>Ascomycota</taxon>
        <taxon>Saccharomycotina</taxon>
        <taxon>Saccharomycetes</taxon>
        <taxon>Phaffomycetales</taxon>
        <taxon>Wickerhamomycetaceae</taxon>
        <taxon>Wickerhamomyces</taxon>
    </lineage>
</organism>
<reference evidence="2 3" key="1">
    <citation type="journal article" date="2012" name="Eukaryot. Cell">
        <title>Draft genome sequence of Wickerhamomyces ciferrii NRRL Y-1031 F-60-10.</title>
        <authorList>
            <person name="Schneider J."/>
            <person name="Andrea H."/>
            <person name="Blom J."/>
            <person name="Jaenicke S."/>
            <person name="Ruckert C."/>
            <person name="Schorsch C."/>
            <person name="Szczepanowski R."/>
            <person name="Farwick M."/>
            <person name="Goesmann A."/>
            <person name="Puhler A."/>
            <person name="Schaffer S."/>
            <person name="Tauch A."/>
            <person name="Kohler T."/>
            <person name="Brinkrolf K."/>
        </authorList>
    </citation>
    <scope>NUCLEOTIDE SEQUENCE [LARGE SCALE GENOMIC DNA]</scope>
    <source>
        <strain evidence="3">ATCC 14091 / BCRC 22168 / CBS 111 / JCM 3599 / NBRC 0793 / NRRL Y-1031 F-60-10</strain>
    </source>
</reference>
<evidence type="ECO:0000313" key="3">
    <source>
        <dbReference type="Proteomes" id="UP000009328"/>
    </source>
</evidence>
<protein>
    <submittedName>
        <fullName evidence="2">Secreted protein</fullName>
    </submittedName>
</protein>
<dbReference type="InParanoid" id="K0KFU6"/>
<evidence type="ECO:0000313" key="2">
    <source>
        <dbReference type="EMBL" id="CCH41771.1"/>
    </source>
</evidence>
<dbReference type="EMBL" id="CAIF01000028">
    <property type="protein sequence ID" value="CCH41771.1"/>
    <property type="molecule type" value="Genomic_DNA"/>
</dbReference>
<keyword evidence="1" id="KW-0732">Signal</keyword>
<sequence length="119" mass="12996">MLFKTSSIIITLLSFFTFLQPTLADDPETSYTTLTLTTNSKTVITTSELPQPTLVWATGYDENGELRTTQSTYTQTFAKFWTKVSDVPAGSIGLGSITGTVGTVRVYPSTTVSNIRAKR</sequence>
<feature type="chain" id="PRO_5003834746" evidence="1">
    <location>
        <begin position="25"/>
        <end position="119"/>
    </location>
</feature>
<dbReference type="AlphaFoldDB" id="K0KFU6"/>